<comment type="caution">
    <text evidence="3">The sequence shown here is derived from an EMBL/GenBank/DDBJ whole genome shotgun (WGS) entry which is preliminary data.</text>
</comment>
<gene>
    <name evidence="3" type="ORF">FNAPI_1739</name>
</gene>
<feature type="domain" description="G" evidence="2">
    <location>
        <begin position="17"/>
        <end position="108"/>
    </location>
</feature>
<dbReference type="Gene3D" id="3.40.50.300">
    <property type="entry name" value="P-loop containing nucleotide triphosphate hydrolases"/>
    <property type="match status" value="1"/>
</dbReference>
<dbReference type="CDD" id="cd00882">
    <property type="entry name" value="Ras_like_GTPase"/>
    <property type="match status" value="1"/>
</dbReference>
<dbReference type="Proteomes" id="UP000574317">
    <property type="component" value="Unassembled WGS sequence"/>
</dbReference>
<name>A0A8H5K1S4_9HYPO</name>
<dbReference type="EMBL" id="JAAOAO010000060">
    <property type="protein sequence ID" value="KAF5565204.1"/>
    <property type="molecule type" value="Genomic_DNA"/>
</dbReference>
<dbReference type="GO" id="GO:0005525">
    <property type="term" value="F:GTP binding"/>
    <property type="evidence" value="ECO:0007669"/>
    <property type="project" value="InterPro"/>
</dbReference>
<keyword evidence="4" id="KW-1185">Reference proteome</keyword>
<organism evidence="3 4">
    <name type="scientific">Fusarium napiforme</name>
    <dbReference type="NCBI Taxonomy" id="42672"/>
    <lineage>
        <taxon>Eukaryota</taxon>
        <taxon>Fungi</taxon>
        <taxon>Dikarya</taxon>
        <taxon>Ascomycota</taxon>
        <taxon>Pezizomycotina</taxon>
        <taxon>Sordariomycetes</taxon>
        <taxon>Hypocreomycetidae</taxon>
        <taxon>Hypocreales</taxon>
        <taxon>Nectriaceae</taxon>
        <taxon>Fusarium</taxon>
        <taxon>Fusarium fujikuroi species complex</taxon>
    </lineage>
</organism>
<dbReference type="Pfam" id="PF01926">
    <property type="entry name" value="MMR_HSR1"/>
    <property type="match status" value="1"/>
</dbReference>
<evidence type="ECO:0000313" key="3">
    <source>
        <dbReference type="EMBL" id="KAF5565204.1"/>
    </source>
</evidence>
<protein>
    <recommendedName>
        <fullName evidence="2">G domain-containing protein</fullName>
    </recommendedName>
</protein>
<evidence type="ECO:0000256" key="1">
    <source>
        <dbReference type="SAM" id="MobiDB-lite"/>
    </source>
</evidence>
<accession>A0A8H5K1S4</accession>
<proteinExistence type="predicted"/>
<dbReference type="SUPFAM" id="SSF52540">
    <property type="entry name" value="P-loop containing nucleoside triphosphate hydrolases"/>
    <property type="match status" value="2"/>
</dbReference>
<dbReference type="AlphaFoldDB" id="A0A8H5K1S4"/>
<reference evidence="3 4" key="1">
    <citation type="submission" date="2020-05" db="EMBL/GenBank/DDBJ databases">
        <title>Identification and distribution of gene clusters putatively required for synthesis of sphingolipid metabolism inhibitors in phylogenetically diverse species of the filamentous fungus Fusarium.</title>
        <authorList>
            <person name="Kim H.-S."/>
            <person name="Busman M."/>
            <person name="Brown D.W."/>
            <person name="Divon H."/>
            <person name="Uhlig S."/>
            <person name="Proctor R.H."/>
        </authorList>
    </citation>
    <scope>NUCLEOTIDE SEQUENCE [LARGE SCALE GENOMIC DNA]</scope>
    <source>
        <strain evidence="3 4">NRRL 25196</strain>
    </source>
</reference>
<evidence type="ECO:0000259" key="2">
    <source>
        <dbReference type="Pfam" id="PF01926"/>
    </source>
</evidence>
<sequence length="616" mass="71168">MGDLFRGFRPKPSDILIAIMGMTGSGKSTFISLCTGQDVPVGHDLQACTQHVTAYQCKWSDTYDIYLLDTPGFDDTNRSDTEVLKEIALSLAKTYEDNVKLSGILYLHRITDRRLGGSAQKNLMMFRKLCGKDSLKNVILVTTMWEGEDAATGERREQELIATDGFWGALVEEGAQVNRHNNTRSSAMSLIRTVAKNNRVTISIQKEMVSEHKDLNETEAGIGLNSNILLAEQRVMKEMSEALEMERQARRDQDEKSAEEQRQYRETMQKKIDHLNQERENLKVSLEEMKEQRRRFKVLEGKYKESQERMRQQDKKIESLEKEHKQHKSREKDILQQTEEATKEIESLRLQLSGRGNATMEISSMRPRSSGSHYVAKSNNVKLFLSGRHYFLGGKNKDYARYDTDLKRLRDKNDKRRTCVLGTNGSWLYHYHTGNDMNCWTCWSDSFPTEYPKLAAWLDKHQRFGCPRHISLGPDGFYYIAMMDNSVNWRIPKSMSEVITGYIGEKTIRSIQRLWLGYDGNYVAEISDDDYHYHLDDYNDLKEHMEDIVEEIDLKNDLGNIPSEGPSIKQLAMNIEDPRGYILIRDREEVSLDTGIAGSHLGASWQKFRDENENTW</sequence>
<feature type="region of interest" description="Disordered" evidence="1">
    <location>
        <begin position="245"/>
        <end position="264"/>
    </location>
</feature>
<dbReference type="InterPro" id="IPR027417">
    <property type="entry name" value="P-loop_NTPase"/>
</dbReference>
<evidence type="ECO:0000313" key="4">
    <source>
        <dbReference type="Proteomes" id="UP000574317"/>
    </source>
</evidence>
<dbReference type="InterPro" id="IPR006073">
    <property type="entry name" value="GTP-bd"/>
</dbReference>